<keyword evidence="2" id="KW-1185">Reference proteome</keyword>
<proteinExistence type="predicted"/>
<name>A0ACB8UNJ5_9APHY</name>
<dbReference type="Proteomes" id="UP001055072">
    <property type="component" value="Unassembled WGS sequence"/>
</dbReference>
<comment type="caution">
    <text evidence="1">The sequence shown here is derived from an EMBL/GenBank/DDBJ whole genome shotgun (WGS) entry which is preliminary data.</text>
</comment>
<evidence type="ECO:0000313" key="2">
    <source>
        <dbReference type="Proteomes" id="UP001055072"/>
    </source>
</evidence>
<reference evidence="1" key="1">
    <citation type="journal article" date="2021" name="Environ. Microbiol.">
        <title>Gene family expansions and transcriptome signatures uncover fungal adaptations to wood decay.</title>
        <authorList>
            <person name="Hage H."/>
            <person name="Miyauchi S."/>
            <person name="Viragh M."/>
            <person name="Drula E."/>
            <person name="Min B."/>
            <person name="Chaduli D."/>
            <person name="Navarro D."/>
            <person name="Favel A."/>
            <person name="Norest M."/>
            <person name="Lesage-Meessen L."/>
            <person name="Balint B."/>
            <person name="Merenyi Z."/>
            <person name="de Eugenio L."/>
            <person name="Morin E."/>
            <person name="Martinez A.T."/>
            <person name="Baldrian P."/>
            <person name="Stursova M."/>
            <person name="Martinez M.J."/>
            <person name="Novotny C."/>
            <person name="Magnuson J.K."/>
            <person name="Spatafora J.W."/>
            <person name="Maurice S."/>
            <person name="Pangilinan J."/>
            <person name="Andreopoulos W."/>
            <person name="LaButti K."/>
            <person name="Hundley H."/>
            <person name="Na H."/>
            <person name="Kuo A."/>
            <person name="Barry K."/>
            <person name="Lipzen A."/>
            <person name="Henrissat B."/>
            <person name="Riley R."/>
            <person name="Ahrendt S."/>
            <person name="Nagy L.G."/>
            <person name="Grigoriev I.V."/>
            <person name="Martin F."/>
            <person name="Rosso M.N."/>
        </authorList>
    </citation>
    <scope>NUCLEOTIDE SEQUENCE</scope>
    <source>
        <strain evidence="1">CBS 384.51</strain>
    </source>
</reference>
<organism evidence="1 2">
    <name type="scientific">Irpex rosettiformis</name>
    <dbReference type="NCBI Taxonomy" id="378272"/>
    <lineage>
        <taxon>Eukaryota</taxon>
        <taxon>Fungi</taxon>
        <taxon>Dikarya</taxon>
        <taxon>Basidiomycota</taxon>
        <taxon>Agaricomycotina</taxon>
        <taxon>Agaricomycetes</taxon>
        <taxon>Polyporales</taxon>
        <taxon>Irpicaceae</taxon>
        <taxon>Irpex</taxon>
    </lineage>
</organism>
<sequence length="1303" mass="143284">MATSTNKVLARLSVLDDSLDELEAQLEPLFAQTLPETIIGLDKIQQAKLQVDLPYLVYDLVFIYLKTKGVDPKTHPVITELDRIRQYFGKIKDAEDPEKRRLAVDKGVANRFIKHAIAQVKFGRPPGQDEGMPVQQQDVRVPVKVTEKMIARAQYEKELKELGSEEEDNLEVIDDAESESSLSTPPIGDKGKERARTEGIVAEVAQAVVGQKRRRPAVDPFAGYGDAASPLSEGPNKVAKSSPERTDNAAELSRSSTPQSISDTAKAKKAAKKAKRKANSCSELLPGDISAHLLHAHAGLSLLHHLKSNALAMSYAHDIDNDNPIFDFDDSNEPLSPLDLEDSAPERHISISRQPTPPLSSTLMQRDSHTVESDSASLGAKGKSVASVGATSQPVSIPVVQLNDPETDPFSLSIHSAGPSSHRYEHLPPFEFQGVEAMTYLETDAVSEVPLNEQDESVSKGKGRELPPTLPSLSFVADQFSDSNPEWSSVAGPSSYGSAANIDEYSPLSPSSVILNVPMSSPVSSDIFSFETPATSRRRTMSNTSRRSLSTPTLPRMKVKFTGVKNSKGHSGTLARKLLFRKTPPSSPRYATVDIIQETANSSAMLSDLGYITAGNCLSPWSRSPLAVPLVETNSVWGIVDSRPIKRDSASNSTFPLRTKGRSYSSPLPLPPASIYDIVPFGPHDVFELTPSALPAYFDEYLPHELKIHIFNELLDLHEAEFQRRLINGKWTALKAASSRSKWVGRDKGYKELFRLSRVSRSWRELVFDGQLWSKFDLRAFPRVHESVLMYMSHVAGGFIGDLNLVGHARVSSETLIEVSHNLSVHPTLLGDLSSITHNQLTSLNLQGCSTLSARSLHHILIRSPLLERLCLKGQFAVTNTTCDVLANYCPKLVSLDLSRCPNMTGDGLRSALSYGVSRGEHVKLKQLRLSGLKKVTDETMRILGRAAPALEVLDLSYARDLHNSAIEAFTACTEDGGQTLEVTQLTAREAGRDPADTRRYWRRITRLRHLSLSFCVLLTDHACSHLAHAVPKLEFLELAGIGPDMRDTGLVHLLNTTPLIRRLDLEDATEVSDEVLEALTPSTPMQPLSINSRIPPPTPEPGHALEHLIVSYANIESEALSALIRACPRLRILEADNTRMTGITLREFVQTARERKIQDAKVVAVDCRGVGEYSVKEVASLSRPRMGWVSWHARKLGYLDWRDDEGLGEGQDECDSTRVVVKTFYSWQGVDAVQAAREKKRKSHTRRVASTGSTVSEDADTVSTPARARWWSPGGRRSSGPNTPTLLDLNTNTDRGDGCIVM</sequence>
<evidence type="ECO:0000313" key="1">
    <source>
        <dbReference type="EMBL" id="KAI0095229.1"/>
    </source>
</evidence>
<accession>A0ACB8UNJ5</accession>
<protein>
    <submittedName>
        <fullName evidence="1">Uncharacterized protein</fullName>
    </submittedName>
</protein>
<gene>
    <name evidence="1" type="ORF">BDY19DRAFT_1044799</name>
</gene>
<dbReference type="EMBL" id="MU274900">
    <property type="protein sequence ID" value="KAI0095229.1"/>
    <property type="molecule type" value="Genomic_DNA"/>
</dbReference>